<evidence type="ECO:0000313" key="3">
    <source>
        <dbReference type="WBParaSite" id="HPLM_0000029501-mRNA-1"/>
    </source>
</evidence>
<accession>A0A0N4VSM8</accession>
<name>A0A0N4VSM8_HAEPC</name>
<reference evidence="3" key="1">
    <citation type="submission" date="2017-02" db="UniProtKB">
        <authorList>
            <consortium name="WormBaseParasite"/>
        </authorList>
    </citation>
    <scope>IDENTIFICATION</scope>
</reference>
<protein>
    <submittedName>
        <fullName evidence="3">Reverse transcriptase</fullName>
    </submittedName>
</protein>
<evidence type="ECO:0000313" key="2">
    <source>
        <dbReference type="Proteomes" id="UP000268014"/>
    </source>
</evidence>
<reference evidence="1 2" key="2">
    <citation type="submission" date="2018-11" db="EMBL/GenBank/DDBJ databases">
        <authorList>
            <consortium name="Pathogen Informatics"/>
        </authorList>
    </citation>
    <scope>NUCLEOTIDE SEQUENCE [LARGE SCALE GENOMIC DNA]</scope>
    <source>
        <strain evidence="1 2">MHpl1</strain>
    </source>
</reference>
<evidence type="ECO:0000313" key="1">
    <source>
        <dbReference type="EMBL" id="VDO05001.1"/>
    </source>
</evidence>
<dbReference type="EMBL" id="UZAF01000179">
    <property type="protein sequence ID" value="VDO05001.1"/>
    <property type="molecule type" value="Genomic_DNA"/>
</dbReference>
<organism evidence="3">
    <name type="scientific">Haemonchus placei</name>
    <name type="common">Barber's pole worm</name>
    <dbReference type="NCBI Taxonomy" id="6290"/>
    <lineage>
        <taxon>Eukaryota</taxon>
        <taxon>Metazoa</taxon>
        <taxon>Ecdysozoa</taxon>
        <taxon>Nematoda</taxon>
        <taxon>Chromadorea</taxon>
        <taxon>Rhabditida</taxon>
        <taxon>Rhabditina</taxon>
        <taxon>Rhabditomorpha</taxon>
        <taxon>Strongyloidea</taxon>
        <taxon>Trichostrongylidae</taxon>
        <taxon>Haemonchus</taxon>
    </lineage>
</organism>
<dbReference type="AlphaFoldDB" id="A0A0N4VSM8"/>
<gene>
    <name evidence="1" type="ORF">HPLM_LOCUS296</name>
</gene>
<sequence>MYTFGDEIYRGIRDSVQHLCTHSKVISCRIAIKGIVLSRLISELFLDIVLSYLGFKVYSVLVGKFVVKWDTAVVEVVCDNIIGSMFLTDRHLNRTEMYLLNVIHTCSRFKRSE</sequence>
<proteinExistence type="predicted"/>
<dbReference type="WBParaSite" id="HPLM_0000029501-mRNA-1">
    <property type="protein sequence ID" value="HPLM_0000029501-mRNA-1"/>
    <property type="gene ID" value="HPLM_0000029501"/>
</dbReference>
<keyword evidence="2" id="KW-1185">Reference proteome</keyword>
<dbReference type="Proteomes" id="UP000268014">
    <property type="component" value="Unassembled WGS sequence"/>
</dbReference>